<dbReference type="RefSeq" id="WP_367966447.1">
    <property type="nucleotide sequence ID" value="NZ_JBAKFJ010000001.1"/>
</dbReference>
<organism evidence="2 3">
    <name type="scientific">Spiribacter onubensis</name>
    <dbReference type="NCBI Taxonomy" id="3122420"/>
    <lineage>
        <taxon>Bacteria</taxon>
        <taxon>Pseudomonadati</taxon>
        <taxon>Pseudomonadota</taxon>
        <taxon>Gammaproteobacteria</taxon>
        <taxon>Chromatiales</taxon>
        <taxon>Ectothiorhodospiraceae</taxon>
        <taxon>Spiribacter</taxon>
    </lineage>
</organism>
<accession>A0ABV3S9E1</accession>
<evidence type="ECO:0008006" key="4">
    <source>
        <dbReference type="Google" id="ProtNLM"/>
    </source>
</evidence>
<evidence type="ECO:0000313" key="3">
    <source>
        <dbReference type="Proteomes" id="UP001556653"/>
    </source>
</evidence>
<dbReference type="Proteomes" id="UP001556653">
    <property type="component" value="Unassembled WGS sequence"/>
</dbReference>
<gene>
    <name evidence="2" type="ORF">V6X64_03015</name>
</gene>
<reference evidence="2 3" key="1">
    <citation type="submission" date="2024-02" db="EMBL/GenBank/DDBJ databases">
        <title>New especies of Spiribacter isolated from saline water.</title>
        <authorList>
            <person name="Leon M.J."/>
            <person name="De La Haba R."/>
            <person name="Sanchez-Porro C."/>
            <person name="Ventosa A."/>
        </authorList>
    </citation>
    <scope>NUCLEOTIDE SEQUENCE [LARGE SCALE GENOMIC DNA]</scope>
    <source>
        <strain evidence="3">ag22IC4-227</strain>
    </source>
</reference>
<comment type="caution">
    <text evidence="2">The sequence shown here is derived from an EMBL/GenBank/DDBJ whole genome shotgun (WGS) entry which is preliminary data.</text>
</comment>
<evidence type="ECO:0000313" key="2">
    <source>
        <dbReference type="EMBL" id="MEX0385965.1"/>
    </source>
</evidence>
<sequence length="261" mass="28811">MPAPGFQRYVGIDYSGAATPEKGLTGLRAYSADGDGSPQEQRPGADGRHHWSRRSLAEWLLNMLDDEVPTLVGIDHGFAFPVAWHAAHAVAGGWDGFLADFRTHHPTDRPGVTVQQVRDGLIGSGPARAGDARWRRRAEIRVGAKSVFHFDVPGSVAKSTYAGLPWLWHLRQRHGDRLHVWPFDGWRITPGHSAVAEIYPSIWSADYPRDGRTPDQHDAYVVARTLQRGDREGWLQPLLEPSLDAGSRAAAAREGWILGVN</sequence>
<name>A0ABV3S9E1_9GAMM</name>
<proteinExistence type="predicted"/>
<dbReference type="EMBL" id="JBAKFJ010000001">
    <property type="protein sequence ID" value="MEX0385965.1"/>
    <property type="molecule type" value="Genomic_DNA"/>
</dbReference>
<evidence type="ECO:0000256" key="1">
    <source>
        <dbReference type="SAM" id="MobiDB-lite"/>
    </source>
</evidence>
<protein>
    <recommendedName>
        <fullName evidence="4">DUF429 domain-containing protein</fullName>
    </recommendedName>
</protein>
<feature type="region of interest" description="Disordered" evidence="1">
    <location>
        <begin position="19"/>
        <end position="49"/>
    </location>
</feature>
<keyword evidence="3" id="KW-1185">Reference proteome</keyword>